<evidence type="ECO:0000256" key="3">
    <source>
        <dbReference type="ARBA" id="ARBA00022989"/>
    </source>
</evidence>
<reference evidence="6" key="2">
    <citation type="submission" date="2015-06" db="UniProtKB">
        <authorList>
            <consortium name="EnsemblMetazoa"/>
        </authorList>
    </citation>
    <scope>IDENTIFICATION</scope>
</reference>
<name>T1K778_TETUR</name>
<organism evidence="6 7">
    <name type="scientific">Tetranychus urticae</name>
    <name type="common">Two-spotted spider mite</name>
    <dbReference type="NCBI Taxonomy" id="32264"/>
    <lineage>
        <taxon>Eukaryota</taxon>
        <taxon>Metazoa</taxon>
        <taxon>Ecdysozoa</taxon>
        <taxon>Arthropoda</taxon>
        <taxon>Chelicerata</taxon>
        <taxon>Arachnida</taxon>
        <taxon>Acari</taxon>
        <taxon>Acariformes</taxon>
        <taxon>Trombidiformes</taxon>
        <taxon>Prostigmata</taxon>
        <taxon>Eleutherengona</taxon>
        <taxon>Raphignathae</taxon>
        <taxon>Tetranychoidea</taxon>
        <taxon>Tetranychidae</taxon>
        <taxon>Tetranychus</taxon>
    </lineage>
</organism>
<evidence type="ECO:0000313" key="6">
    <source>
        <dbReference type="EnsemblMetazoa" id="tetur06g03250.1"/>
    </source>
</evidence>
<protein>
    <recommendedName>
        <fullName evidence="8">Transmembrane protein 65</fullName>
    </recommendedName>
</protein>
<evidence type="ECO:0000256" key="1">
    <source>
        <dbReference type="ARBA" id="ARBA00004141"/>
    </source>
</evidence>
<keyword evidence="2 5" id="KW-0812">Transmembrane</keyword>
<dbReference type="InterPro" id="IPR019537">
    <property type="entry name" value="TMEM65"/>
</dbReference>
<dbReference type="GO" id="GO:0005739">
    <property type="term" value="C:mitochondrion"/>
    <property type="evidence" value="ECO:0007669"/>
    <property type="project" value="TreeGrafter"/>
</dbReference>
<accession>T1K778</accession>
<dbReference type="Pfam" id="PF10507">
    <property type="entry name" value="TMEM65"/>
    <property type="match status" value="1"/>
</dbReference>
<evidence type="ECO:0008006" key="8">
    <source>
        <dbReference type="Google" id="ProtNLM"/>
    </source>
</evidence>
<dbReference type="PANTHER" id="PTHR21706:SF15">
    <property type="entry name" value="TRANSMEMBRANE PROTEIN 65"/>
    <property type="match status" value="1"/>
</dbReference>
<keyword evidence="4 5" id="KW-0472">Membrane</keyword>
<evidence type="ECO:0000313" key="7">
    <source>
        <dbReference type="Proteomes" id="UP000015104"/>
    </source>
</evidence>
<evidence type="ECO:0000256" key="4">
    <source>
        <dbReference type="ARBA" id="ARBA00023136"/>
    </source>
</evidence>
<keyword evidence="7" id="KW-1185">Reference proteome</keyword>
<reference evidence="7" key="1">
    <citation type="submission" date="2011-08" db="EMBL/GenBank/DDBJ databases">
        <authorList>
            <person name="Rombauts S."/>
        </authorList>
    </citation>
    <scope>NUCLEOTIDE SEQUENCE</scope>
    <source>
        <strain evidence="7">London</strain>
    </source>
</reference>
<dbReference type="PANTHER" id="PTHR21706">
    <property type="entry name" value="TRANSMEMBRANE PROTEIN 65"/>
    <property type="match status" value="1"/>
</dbReference>
<dbReference type="GO" id="GO:0016020">
    <property type="term" value="C:membrane"/>
    <property type="evidence" value="ECO:0007669"/>
    <property type="project" value="UniProtKB-SubCell"/>
</dbReference>
<dbReference type="EnsemblMetazoa" id="tetur06g03250.1">
    <property type="protein sequence ID" value="tetur06g03250.1"/>
    <property type="gene ID" value="tetur06g03250"/>
</dbReference>
<dbReference type="AlphaFoldDB" id="T1K778"/>
<comment type="subcellular location">
    <subcellularLocation>
        <location evidence="1">Membrane</location>
        <topology evidence="1">Multi-pass membrane protein</topology>
    </subcellularLocation>
</comment>
<dbReference type="Proteomes" id="UP000015104">
    <property type="component" value="Unassembled WGS sequence"/>
</dbReference>
<feature type="transmembrane region" description="Helical" evidence="5">
    <location>
        <begin position="204"/>
        <end position="224"/>
    </location>
</feature>
<keyword evidence="3 5" id="KW-1133">Transmembrane helix</keyword>
<proteinExistence type="predicted"/>
<dbReference type="STRING" id="32264.T1K778"/>
<dbReference type="eggNOG" id="KOG4619">
    <property type="taxonomic scope" value="Eukaryota"/>
</dbReference>
<sequence length="241" mass="26436">MKTIQVIRNLGQLGNQNFLAKKLLSNVGYKLTFKQTAYYKSGSFLTEPDGVKTFVDLLGTKEQDMLMQELSKRRELILPDKGSQSVNVIPPNSKQMRQIAFHQSLPFIGFGFLDNFIMILAGEYIDTTLGVAFDSREYLKSIVFSVPSGISTMAAAALGNAISDVAGIGSAWYVETLANKIGVTYPKLTPAQTDMLRTRLSVQIGRVIGILIGCFLGMSPLLFYSNETSKNSKAIEEPATT</sequence>
<dbReference type="HOGENOM" id="CLU_138911_0_0_1"/>
<evidence type="ECO:0000256" key="2">
    <source>
        <dbReference type="ARBA" id="ARBA00022692"/>
    </source>
</evidence>
<feature type="transmembrane region" description="Helical" evidence="5">
    <location>
        <begin position="104"/>
        <end position="125"/>
    </location>
</feature>
<dbReference type="EMBL" id="CAEY01001799">
    <property type="status" value="NOT_ANNOTATED_CDS"/>
    <property type="molecule type" value="Genomic_DNA"/>
</dbReference>
<evidence type="ECO:0000256" key="5">
    <source>
        <dbReference type="SAM" id="Phobius"/>
    </source>
</evidence>